<name>A0A1I6SZ93_9BACL</name>
<dbReference type="InterPro" id="IPR036265">
    <property type="entry name" value="HIT-like_sf"/>
</dbReference>
<dbReference type="RefSeq" id="WP_091837653.1">
    <property type="nucleotide sequence ID" value="NZ_FPAA01000008.1"/>
</dbReference>
<dbReference type="EMBL" id="FPAA01000008">
    <property type="protein sequence ID" value="SFS82226.1"/>
    <property type="molecule type" value="Genomic_DNA"/>
</dbReference>
<gene>
    <name evidence="5" type="ORF">SAMN05444972_108146</name>
</gene>
<sequence>MADCIFCGIIEGSIPAEKVYEDELVTAFKDIHAQAPVHLLVIPNQHIPSIQQVGEEDSELLGRIFSVMNRLAVDEGLAERGYRIVNNCGDEGGQTVHHIHFHLLGGRSLTWPPG</sequence>
<protein>
    <submittedName>
        <fullName evidence="5">Histidine triad (HIT) family protein</fullName>
    </submittedName>
</protein>
<dbReference type="PROSITE" id="PS00892">
    <property type="entry name" value="HIT_1"/>
    <property type="match status" value="1"/>
</dbReference>
<feature type="domain" description="HIT" evidence="4">
    <location>
        <begin position="5"/>
        <end position="114"/>
    </location>
</feature>
<evidence type="ECO:0000313" key="6">
    <source>
        <dbReference type="Proteomes" id="UP000198660"/>
    </source>
</evidence>
<organism evidence="5 6">
    <name type="scientific">Marininema halotolerans</name>
    <dbReference type="NCBI Taxonomy" id="1155944"/>
    <lineage>
        <taxon>Bacteria</taxon>
        <taxon>Bacillati</taxon>
        <taxon>Bacillota</taxon>
        <taxon>Bacilli</taxon>
        <taxon>Bacillales</taxon>
        <taxon>Thermoactinomycetaceae</taxon>
        <taxon>Marininema</taxon>
    </lineage>
</organism>
<feature type="short sequence motif" description="Histidine triad motif" evidence="2 3">
    <location>
        <begin position="98"/>
        <end position="102"/>
    </location>
</feature>
<evidence type="ECO:0000256" key="3">
    <source>
        <dbReference type="PROSITE-ProRule" id="PRU00464"/>
    </source>
</evidence>
<dbReference type="Pfam" id="PF01230">
    <property type="entry name" value="HIT"/>
    <property type="match status" value="1"/>
</dbReference>
<dbReference type="Gene3D" id="3.30.428.10">
    <property type="entry name" value="HIT-like"/>
    <property type="match status" value="1"/>
</dbReference>
<proteinExistence type="predicted"/>
<feature type="active site" description="Tele-AMP-histidine intermediate" evidence="1">
    <location>
        <position position="100"/>
    </location>
</feature>
<evidence type="ECO:0000259" key="4">
    <source>
        <dbReference type="PROSITE" id="PS51084"/>
    </source>
</evidence>
<dbReference type="PROSITE" id="PS51084">
    <property type="entry name" value="HIT_2"/>
    <property type="match status" value="1"/>
</dbReference>
<evidence type="ECO:0000256" key="1">
    <source>
        <dbReference type="PIRSR" id="PIRSR601310-1"/>
    </source>
</evidence>
<evidence type="ECO:0000256" key="2">
    <source>
        <dbReference type="PIRSR" id="PIRSR601310-3"/>
    </source>
</evidence>
<evidence type="ECO:0000313" key="5">
    <source>
        <dbReference type="EMBL" id="SFS82226.1"/>
    </source>
</evidence>
<dbReference type="SUPFAM" id="SSF54197">
    <property type="entry name" value="HIT-like"/>
    <property type="match status" value="1"/>
</dbReference>
<dbReference type="CDD" id="cd01276">
    <property type="entry name" value="PKCI_related"/>
    <property type="match status" value="1"/>
</dbReference>
<dbReference type="InterPro" id="IPR011146">
    <property type="entry name" value="HIT-like"/>
</dbReference>
<dbReference type="GO" id="GO:0003824">
    <property type="term" value="F:catalytic activity"/>
    <property type="evidence" value="ECO:0007669"/>
    <property type="project" value="InterPro"/>
</dbReference>
<dbReference type="PANTHER" id="PTHR23089">
    <property type="entry name" value="HISTIDINE TRIAD HIT PROTEIN"/>
    <property type="match status" value="1"/>
</dbReference>
<dbReference type="InterPro" id="IPR001310">
    <property type="entry name" value="Histidine_triad_HIT"/>
</dbReference>
<keyword evidence="6" id="KW-1185">Reference proteome</keyword>
<dbReference type="Proteomes" id="UP000198660">
    <property type="component" value="Unassembled WGS sequence"/>
</dbReference>
<accession>A0A1I6SZ93</accession>
<dbReference type="AlphaFoldDB" id="A0A1I6SZ93"/>
<dbReference type="PRINTS" id="PR00332">
    <property type="entry name" value="HISTRIAD"/>
</dbReference>
<reference evidence="6" key="1">
    <citation type="submission" date="2016-10" db="EMBL/GenBank/DDBJ databases">
        <authorList>
            <person name="Varghese N."/>
            <person name="Submissions S."/>
        </authorList>
    </citation>
    <scope>NUCLEOTIDE SEQUENCE [LARGE SCALE GENOMIC DNA]</scope>
    <source>
        <strain evidence="6">DSM 45789</strain>
    </source>
</reference>
<dbReference type="OrthoDB" id="9784774at2"/>
<dbReference type="InterPro" id="IPR019808">
    <property type="entry name" value="Histidine_triad_CS"/>
</dbReference>